<name>A0A9D4WE12_PEA</name>
<evidence type="ECO:0000256" key="1">
    <source>
        <dbReference type="ARBA" id="ARBA00004123"/>
    </source>
</evidence>
<dbReference type="SMR" id="A0A9D4WE12"/>
<dbReference type="InterPro" id="IPR055508">
    <property type="entry name" value="DUF7081"/>
</dbReference>
<dbReference type="EMBL" id="JAMSHJ010000006">
    <property type="protein sequence ID" value="KAI5400003.1"/>
    <property type="molecule type" value="Genomic_DNA"/>
</dbReference>
<dbReference type="PANTHER" id="PTHR33345:SF6">
    <property type="entry name" value="OS03G0747200 PROTEIN"/>
    <property type="match status" value="1"/>
</dbReference>
<feature type="domain" description="DUF7081" evidence="8">
    <location>
        <begin position="21"/>
        <end position="111"/>
    </location>
</feature>
<gene>
    <name evidence="10" type="ORF">KIW84_065085</name>
</gene>
<reference evidence="10 11" key="1">
    <citation type="journal article" date="2022" name="Nat. Genet.">
        <title>Improved pea reference genome and pan-genome highlight genomic features and evolutionary characteristics.</title>
        <authorList>
            <person name="Yang T."/>
            <person name="Liu R."/>
            <person name="Luo Y."/>
            <person name="Hu S."/>
            <person name="Wang D."/>
            <person name="Wang C."/>
            <person name="Pandey M.K."/>
            <person name="Ge S."/>
            <person name="Xu Q."/>
            <person name="Li N."/>
            <person name="Li G."/>
            <person name="Huang Y."/>
            <person name="Saxena R.K."/>
            <person name="Ji Y."/>
            <person name="Li M."/>
            <person name="Yan X."/>
            <person name="He Y."/>
            <person name="Liu Y."/>
            <person name="Wang X."/>
            <person name="Xiang C."/>
            <person name="Varshney R.K."/>
            <person name="Ding H."/>
            <person name="Gao S."/>
            <person name="Zong X."/>
        </authorList>
    </citation>
    <scope>NUCLEOTIDE SEQUENCE [LARGE SCALE GENOMIC DNA]</scope>
    <source>
        <strain evidence="10 11">cv. Zhongwan 6</strain>
    </source>
</reference>
<evidence type="ECO:0000313" key="11">
    <source>
        <dbReference type="Proteomes" id="UP001058974"/>
    </source>
</evidence>
<organism evidence="10 11">
    <name type="scientific">Pisum sativum</name>
    <name type="common">Garden pea</name>
    <name type="synonym">Lathyrus oleraceus</name>
    <dbReference type="NCBI Taxonomy" id="3888"/>
    <lineage>
        <taxon>Eukaryota</taxon>
        <taxon>Viridiplantae</taxon>
        <taxon>Streptophyta</taxon>
        <taxon>Embryophyta</taxon>
        <taxon>Tracheophyta</taxon>
        <taxon>Spermatophyta</taxon>
        <taxon>Magnoliopsida</taxon>
        <taxon>eudicotyledons</taxon>
        <taxon>Gunneridae</taxon>
        <taxon>Pentapetalae</taxon>
        <taxon>rosids</taxon>
        <taxon>fabids</taxon>
        <taxon>Fabales</taxon>
        <taxon>Fabaceae</taxon>
        <taxon>Papilionoideae</taxon>
        <taxon>50 kb inversion clade</taxon>
        <taxon>NPAAA clade</taxon>
        <taxon>Hologalegina</taxon>
        <taxon>IRL clade</taxon>
        <taxon>Fabeae</taxon>
        <taxon>Lathyrus</taxon>
    </lineage>
</organism>
<feature type="domain" description="Oberon-like PHD finger" evidence="7">
    <location>
        <begin position="146"/>
        <end position="277"/>
    </location>
</feature>
<evidence type="ECO:0000256" key="3">
    <source>
        <dbReference type="ARBA" id="ARBA00022771"/>
    </source>
</evidence>
<dbReference type="Pfam" id="PF23299">
    <property type="entry name" value="DUF7081"/>
    <property type="match status" value="1"/>
</dbReference>
<evidence type="ECO:0000256" key="4">
    <source>
        <dbReference type="ARBA" id="ARBA00022833"/>
    </source>
</evidence>
<evidence type="ECO:0000259" key="8">
    <source>
        <dbReference type="Pfam" id="PF23299"/>
    </source>
</evidence>
<dbReference type="OrthoDB" id="1852608at2759"/>
<dbReference type="PANTHER" id="PTHR33345">
    <property type="entry name" value="ADAPTER PROTEIN, PUTATIVE-RELATED"/>
    <property type="match status" value="1"/>
</dbReference>
<proteinExistence type="predicted"/>
<dbReference type="InterPro" id="IPR032881">
    <property type="entry name" value="Oberon-like_PHD"/>
</dbReference>
<protein>
    <recommendedName>
        <fullName evidence="12">Oberon PHD finger domain-containing protein</fullName>
    </recommendedName>
</protein>
<keyword evidence="4" id="KW-0862">Zinc</keyword>
<keyword evidence="3" id="KW-0863">Zinc-finger</keyword>
<evidence type="ECO:0000313" key="10">
    <source>
        <dbReference type="EMBL" id="KAI5400002.1"/>
    </source>
</evidence>
<dbReference type="InterPro" id="IPR056034">
    <property type="entry name" value="DUF7615"/>
</dbReference>
<evidence type="ECO:0008006" key="12">
    <source>
        <dbReference type="Google" id="ProtNLM"/>
    </source>
</evidence>
<dbReference type="EMBL" id="JAMSHJ010000006">
    <property type="protein sequence ID" value="KAI5400002.1"/>
    <property type="molecule type" value="Genomic_DNA"/>
</dbReference>
<dbReference type="Pfam" id="PF07227">
    <property type="entry name" value="PHD_Oberon"/>
    <property type="match status" value="1"/>
</dbReference>
<feature type="domain" description="DUF7615" evidence="9">
    <location>
        <begin position="358"/>
        <end position="463"/>
    </location>
</feature>
<dbReference type="Gramene" id="Psat06G0508500-T1">
    <property type="protein sequence ID" value="KAI5400002.1"/>
    <property type="gene ID" value="KIW84_065085"/>
</dbReference>
<keyword evidence="11" id="KW-1185">Reference proteome</keyword>
<evidence type="ECO:0000259" key="7">
    <source>
        <dbReference type="Pfam" id="PF07227"/>
    </source>
</evidence>
<dbReference type="GO" id="GO:0005634">
    <property type="term" value="C:nucleus"/>
    <property type="evidence" value="ECO:0007669"/>
    <property type="project" value="UniProtKB-SubCell"/>
</dbReference>
<dbReference type="Pfam" id="PF24590">
    <property type="entry name" value="DUF7615"/>
    <property type="match status" value="1"/>
</dbReference>
<dbReference type="Proteomes" id="UP001058974">
    <property type="component" value="Chromosome 6"/>
</dbReference>
<accession>A0A9D4WE12</accession>
<sequence length="466" mass="51968">MELEVNSDNDVARINFSNLEPVAPDQSGEGLPYAPENFPNPGDIWRWKAGKRISSNGNYRDRSLYLPRRLAASYRGGGFASKLAAERYVKESFPHINIVDFFASFSWTIPSGLPGNMNPVADGRIRELELREQPESEIDIGGCKAGNKMCSSLILEEEKENSPVVPCDICCVEPKFCRECCCILCYKTVDSAYGGYSYIMCKVKLGDDICGHVCHLECALRSYSAGTVGGTIGLDAEYFCWRCDGRTELISHADKLLQTCEAIDTNDDDIKEKILKLGICLLRGSEKVAAKELLSRITSAVSKLKHGTNVEDILNVDDSLTANSLGSSGNGNAARDTTDDEGPLKHLNVQEGTESFRYQSELLKLDAEFDKAMEDLEKSQKFEYKRAEESLHTHKKYLLNISQQLDQEKSELASESNTSRSSVLLQTVEKRNEQLRQELKKFEEMKKVANGFGSTSKEILEKHFGL</sequence>
<evidence type="ECO:0000256" key="5">
    <source>
        <dbReference type="ARBA" id="ARBA00023242"/>
    </source>
</evidence>
<dbReference type="AlphaFoldDB" id="A0A9D4WE12"/>
<comment type="caution">
    <text evidence="10">The sequence shown here is derived from an EMBL/GenBank/DDBJ whole genome shotgun (WGS) entry which is preliminary data.</text>
</comment>
<dbReference type="Gramene" id="Psat06G0508500-T2">
    <property type="protein sequence ID" value="KAI5400003.1"/>
    <property type="gene ID" value="KIW84_065085"/>
</dbReference>
<keyword evidence="5" id="KW-0539">Nucleus</keyword>
<evidence type="ECO:0000256" key="6">
    <source>
        <dbReference type="SAM" id="MobiDB-lite"/>
    </source>
</evidence>
<comment type="subcellular location">
    <subcellularLocation>
        <location evidence="1">Nucleus</location>
    </subcellularLocation>
</comment>
<evidence type="ECO:0000259" key="9">
    <source>
        <dbReference type="Pfam" id="PF24590"/>
    </source>
</evidence>
<dbReference type="GO" id="GO:0008270">
    <property type="term" value="F:zinc ion binding"/>
    <property type="evidence" value="ECO:0007669"/>
    <property type="project" value="UniProtKB-KW"/>
</dbReference>
<feature type="region of interest" description="Disordered" evidence="6">
    <location>
        <begin position="325"/>
        <end position="344"/>
    </location>
</feature>
<evidence type="ECO:0000256" key="2">
    <source>
        <dbReference type="ARBA" id="ARBA00022723"/>
    </source>
</evidence>
<keyword evidence="2" id="KW-0479">Metal-binding</keyword>